<feature type="compositionally biased region" description="Pro residues" evidence="1">
    <location>
        <begin position="42"/>
        <end position="54"/>
    </location>
</feature>
<evidence type="ECO:0000256" key="2">
    <source>
        <dbReference type="SAM" id="SignalP"/>
    </source>
</evidence>
<evidence type="ECO:0000256" key="1">
    <source>
        <dbReference type="SAM" id="MobiDB-lite"/>
    </source>
</evidence>
<feature type="signal peptide" evidence="2">
    <location>
        <begin position="1"/>
        <end position="16"/>
    </location>
</feature>
<feature type="region of interest" description="Disordered" evidence="1">
    <location>
        <begin position="78"/>
        <end position="99"/>
    </location>
</feature>
<evidence type="ECO:0000313" key="3">
    <source>
        <dbReference type="EMBL" id="KAJ6818763.1"/>
    </source>
</evidence>
<comment type="caution">
    <text evidence="3">The sequence shown here is derived from an EMBL/GenBank/DDBJ whole genome shotgun (WGS) entry which is preliminary data.</text>
</comment>
<keyword evidence="4" id="KW-1185">Reference proteome</keyword>
<dbReference type="Proteomes" id="UP001140949">
    <property type="component" value="Unassembled WGS sequence"/>
</dbReference>
<name>A0AAX6FRA1_IRIPA</name>
<dbReference type="EMBL" id="JANAVB010026999">
    <property type="protein sequence ID" value="KAJ6818763.1"/>
    <property type="molecule type" value="Genomic_DNA"/>
</dbReference>
<feature type="region of interest" description="Disordered" evidence="1">
    <location>
        <begin position="24"/>
        <end position="57"/>
    </location>
</feature>
<accession>A0AAX6FRA1</accession>
<proteinExistence type="predicted"/>
<feature type="region of interest" description="Disordered" evidence="1">
    <location>
        <begin position="141"/>
        <end position="173"/>
    </location>
</feature>
<dbReference type="AlphaFoldDB" id="A0AAX6FRA1"/>
<feature type="chain" id="PRO_5043825373" evidence="2">
    <location>
        <begin position="17"/>
        <end position="215"/>
    </location>
</feature>
<feature type="compositionally biased region" description="Polar residues" evidence="1">
    <location>
        <begin position="24"/>
        <end position="41"/>
    </location>
</feature>
<gene>
    <name evidence="3" type="ORF">M6B38_131950</name>
</gene>
<reference evidence="3" key="1">
    <citation type="journal article" date="2023" name="GigaByte">
        <title>Genome assembly of the bearded iris, Iris pallida Lam.</title>
        <authorList>
            <person name="Bruccoleri R.E."/>
            <person name="Oakeley E.J."/>
            <person name="Faust A.M.E."/>
            <person name="Altorfer M."/>
            <person name="Dessus-Babus S."/>
            <person name="Burckhardt D."/>
            <person name="Oertli M."/>
            <person name="Naumann U."/>
            <person name="Petersen F."/>
            <person name="Wong J."/>
        </authorList>
    </citation>
    <scope>NUCLEOTIDE SEQUENCE</scope>
    <source>
        <strain evidence="3">GSM-AAB239-AS_SAM_17_03QT</strain>
    </source>
</reference>
<evidence type="ECO:0000313" key="4">
    <source>
        <dbReference type="Proteomes" id="UP001140949"/>
    </source>
</evidence>
<organism evidence="3 4">
    <name type="scientific">Iris pallida</name>
    <name type="common">Sweet iris</name>
    <dbReference type="NCBI Taxonomy" id="29817"/>
    <lineage>
        <taxon>Eukaryota</taxon>
        <taxon>Viridiplantae</taxon>
        <taxon>Streptophyta</taxon>
        <taxon>Embryophyta</taxon>
        <taxon>Tracheophyta</taxon>
        <taxon>Spermatophyta</taxon>
        <taxon>Magnoliopsida</taxon>
        <taxon>Liliopsida</taxon>
        <taxon>Asparagales</taxon>
        <taxon>Iridaceae</taxon>
        <taxon>Iridoideae</taxon>
        <taxon>Irideae</taxon>
        <taxon>Iris</taxon>
    </lineage>
</organism>
<reference evidence="3" key="2">
    <citation type="submission" date="2023-04" db="EMBL/GenBank/DDBJ databases">
        <authorList>
            <person name="Bruccoleri R.E."/>
            <person name="Oakeley E.J."/>
            <person name="Faust A.-M."/>
            <person name="Dessus-Babus S."/>
            <person name="Altorfer M."/>
            <person name="Burckhardt D."/>
            <person name="Oertli M."/>
            <person name="Naumann U."/>
            <person name="Petersen F."/>
            <person name="Wong J."/>
        </authorList>
    </citation>
    <scope>NUCLEOTIDE SEQUENCE</scope>
    <source>
        <strain evidence="3">GSM-AAB239-AS_SAM_17_03QT</strain>
        <tissue evidence="3">Leaf</tissue>
    </source>
</reference>
<protein>
    <submittedName>
        <fullName evidence="3">Formin-like protein 5</fullName>
    </submittedName>
</protein>
<keyword evidence="2" id="KW-0732">Signal</keyword>
<sequence>MFILFSLLPIILFSNQQLYPMQTNTSTQPYSTPTTIVDSQSPPWPTSPLAGPPSPDHRRPPLHLLLLFLLHSVHPSFHPSLHSSQPPPPPQDNPDPFFLPLAGVRRAVPVRRRPGSAVAAHQTAAAAGRPRARAGVAAAAAGHCGPRRPPPWVAPPRAHPRPSSPGGQRPPGCAVEAIRAFTSKSRRDARVWNSDLALRRSDFARVFPGIRPLDR</sequence>